<dbReference type="Gene3D" id="2.40.50.1020">
    <property type="entry name" value="LytTr DNA-binding domain"/>
    <property type="match status" value="1"/>
</dbReference>
<comment type="caution">
    <text evidence="1">The sequence shown here is derived from an EMBL/GenBank/DDBJ whole genome shotgun (WGS) entry which is preliminary data.</text>
</comment>
<reference evidence="1 2" key="1">
    <citation type="journal article" date="2019" name="J. Ind. Microbiol. Biotechnol.">
        <title>Paenibacillus amylolyticus 27C64 has a diverse set of carbohydrate-active enzymes and complete pectin deconstruction system.</title>
        <authorList>
            <person name="Keggi C."/>
            <person name="Doran-Peterson J."/>
        </authorList>
    </citation>
    <scope>NUCLEOTIDE SEQUENCE [LARGE SCALE GENOMIC DNA]</scope>
    <source>
        <strain evidence="1 2">27C64</strain>
    </source>
</reference>
<evidence type="ECO:0000313" key="2">
    <source>
        <dbReference type="Proteomes" id="UP000323664"/>
    </source>
</evidence>
<proteinExistence type="predicted"/>
<evidence type="ECO:0000313" key="1">
    <source>
        <dbReference type="EMBL" id="KAA8782486.1"/>
    </source>
</evidence>
<dbReference type="OrthoDB" id="2623542at2"/>
<protein>
    <recommendedName>
        <fullName evidence="3">HTH LytTR-type domain-containing protein</fullName>
    </recommendedName>
</protein>
<sequence>MNDRLIIGIEVQSDGSYGPRFSFYENDIMGIEMWKPSKNYNVPFFYTRTGNFTVLTTLNACELSFPSFRFLDGANLVNVDNIERVLTGSYGGIAYFKDDIHTGINQKNMKYWNEIVEEVKRLKKDERQVFGVEILENGDLSPGRFFMASDIYYIDMWEPKANYYVPRFHTSKGLFTVALTYKACIEALPHLYPAHNGNLINPYWVERIDDQIFGSTAIFKESDYRVTVARGKVKALKGLFQ</sequence>
<dbReference type="Proteomes" id="UP000323664">
    <property type="component" value="Unassembled WGS sequence"/>
</dbReference>
<dbReference type="EMBL" id="RIAS01000001">
    <property type="protein sequence ID" value="KAA8782486.1"/>
    <property type="molecule type" value="Genomic_DNA"/>
</dbReference>
<dbReference type="RefSeq" id="WP_123062402.1">
    <property type="nucleotide sequence ID" value="NZ_RIAS01000001.1"/>
</dbReference>
<accession>A0A5M9WLP2</accession>
<organism evidence="1 2">
    <name type="scientific">Paenibacillus amylolyticus</name>
    <dbReference type="NCBI Taxonomy" id="1451"/>
    <lineage>
        <taxon>Bacteria</taxon>
        <taxon>Bacillati</taxon>
        <taxon>Bacillota</taxon>
        <taxon>Bacilli</taxon>
        <taxon>Bacillales</taxon>
        <taxon>Paenibacillaceae</taxon>
        <taxon>Paenibacillus</taxon>
    </lineage>
</organism>
<dbReference type="AlphaFoldDB" id="A0A5M9WLP2"/>
<evidence type="ECO:0008006" key="3">
    <source>
        <dbReference type="Google" id="ProtNLM"/>
    </source>
</evidence>
<name>A0A5M9WLP2_PAEAM</name>
<gene>
    <name evidence="1" type="ORF">EC604_01305</name>
</gene>